<reference evidence="1" key="2">
    <citation type="submission" date="2013-03" db="EMBL/GenBank/DDBJ databases">
        <authorList>
            <person name="Motta M.C.M."/>
            <person name="Martins A.C.A."/>
            <person name="Preta C.M.C.C."/>
            <person name="Silva R."/>
            <person name="de Souza S.S."/>
            <person name="Klein C.C."/>
            <person name="de Almeida L.G.P."/>
            <person name="Cunha O.L."/>
            <person name="Colabardini A.C."/>
            <person name="Lima B.A."/>
            <person name="Machado C.R."/>
            <person name="Soares C.M.A."/>
            <person name="de Menezes C.B.A."/>
            <person name="Bartolomeu D.C."/>
            <person name="Grisard E.C."/>
            <person name="Fantinatti-Garboggini F."/>
            <person name="Rodrigues-Luiz G.F."/>
            <person name="Wagner G."/>
            <person name="Goldman G.H."/>
            <person name="Fietto J.L.R."/>
            <person name="Ciapina L.P."/>
            <person name="Brocchi M."/>
            <person name="Elias M.C."/>
            <person name="Goldman M.H.S."/>
            <person name="Sagot M.-F."/>
            <person name="Pereira M."/>
            <person name="Stoco P.H."/>
            <person name="Teixeira S.M.R."/>
            <person name="de Mendonca-Neto R.P."/>
            <person name="Maciel T.E.F."/>
            <person name="Mendes T.A.O."/>
            <person name="Urmenyi T.P."/>
            <person name="Teixeira M.M.G."/>
            <person name="de Camargo E.F.P."/>
            <person name="de Sousa W."/>
            <person name="Schenkman S."/>
            <person name="de Vasconcelos A.T.R."/>
        </authorList>
    </citation>
    <scope>NUCLEOTIDE SEQUENCE</scope>
</reference>
<dbReference type="Proteomes" id="UP000015354">
    <property type="component" value="Unassembled WGS sequence"/>
</dbReference>
<name>S9V861_9TRYP</name>
<protein>
    <submittedName>
        <fullName evidence="1">Uncharacterized protein</fullName>
    </submittedName>
</protein>
<evidence type="ECO:0000313" key="2">
    <source>
        <dbReference type="EMBL" id="EPY37013.1"/>
    </source>
</evidence>
<organism evidence="1 3">
    <name type="scientific">Strigomonas culicis</name>
    <dbReference type="NCBI Taxonomy" id="28005"/>
    <lineage>
        <taxon>Eukaryota</taxon>
        <taxon>Discoba</taxon>
        <taxon>Euglenozoa</taxon>
        <taxon>Kinetoplastea</taxon>
        <taxon>Metakinetoplastina</taxon>
        <taxon>Trypanosomatida</taxon>
        <taxon>Trypanosomatidae</taxon>
        <taxon>Strigomonadinae</taxon>
        <taxon>Strigomonas</taxon>
    </lineage>
</organism>
<reference evidence="1 3" key="1">
    <citation type="journal article" date="2013" name="PLoS ONE">
        <title>Predicting the Proteins of Angomonas deanei, Strigomonas culicis and Their Respective Endosymbionts Reveals New Aspects of the Trypanosomatidae Family.</title>
        <authorList>
            <person name="Motta M.C."/>
            <person name="Martins A.C."/>
            <person name="de Souza S.S."/>
            <person name="Catta-Preta C.M."/>
            <person name="Silva R."/>
            <person name="Klein C.C."/>
            <person name="de Almeida L.G."/>
            <person name="de Lima Cunha O."/>
            <person name="Ciapina L.P."/>
            <person name="Brocchi M."/>
            <person name="Colabardini A.C."/>
            <person name="de Araujo Lima B."/>
            <person name="Machado C.R."/>
            <person name="de Almeida Soares C.M."/>
            <person name="Probst C.M."/>
            <person name="de Menezes C.B."/>
            <person name="Thompson C.E."/>
            <person name="Bartholomeu D.C."/>
            <person name="Gradia D.F."/>
            <person name="Pavoni D.P."/>
            <person name="Grisard E.C."/>
            <person name="Fantinatti-Garboggini F."/>
            <person name="Marchini F.K."/>
            <person name="Rodrigues-Luiz G.F."/>
            <person name="Wagner G."/>
            <person name="Goldman G.H."/>
            <person name="Fietto J.L."/>
            <person name="Elias M.C."/>
            <person name="Goldman M.H."/>
            <person name="Sagot M.F."/>
            <person name="Pereira M."/>
            <person name="Stoco P.H."/>
            <person name="de Mendonca-Neto R.P."/>
            <person name="Teixeira S.M."/>
            <person name="Maciel T.E."/>
            <person name="de Oliveira Mendes T.A."/>
            <person name="Urmenyi T.P."/>
            <person name="de Souza W."/>
            <person name="Schenkman S."/>
            <person name="de Vasconcelos A.T."/>
        </authorList>
    </citation>
    <scope>NUCLEOTIDE SEQUENCE [LARGE SCALE GENOMIC DNA]</scope>
</reference>
<dbReference type="EMBL" id="ATMH01007845">
    <property type="protein sequence ID" value="EPY23151.1"/>
    <property type="molecule type" value="Genomic_DNA"/>
</dbReference>
<dbReference type="OrthoDB" id="242517at2759"/>
<evidence type="ECO:0000313" key="1">
    <source>
        <dbReference type="EMBL" id="EPY23151.1"/>
    </source>
</evidence>
<dbReference type="EMBL" id="ATMH01000285">
    <property type="protein sequence ID" value="EPY37013.1"/>
    <property type="molecule type" value="Genomic_DNA"/>
</dbReference>
<dbReference type="AlphaFoldDB" id="S9V861"/>
<gene>
    <name evidence="2" type="ORF">STCU_00285</name>
    <name evidence="1" type="ORF">STCU_07845</name>
</gene>
<sequence length="249" mass="28398">MDRIQWQRTSWLAGSICASWCWGKLPQKIFSINLDYKHPVSIHGGGGQPVVFDAAKNQYTSDVQVEVPFHRFKLRLRDTGVSLFNTHIAQHLQRYDSRDEAQFRLYNRVVDGFLENESAFHRLALSREVNMLGLGGSVYRQTLWSAPALPNLATAVDADAHGTLFQHYFGCDPVGGPVATWLCHEIPRTFIYQMEGEVEDENDPNSATTYGDRSLTERVQKKAMNRYNDFRSEVRHKTYSDIAGSEVPR</sequence>
<evidence type="ECO:0000313" key="3">
    <source>
        <dbReference type="Proteomes" id="UP000015354"/>
    </source>
</evidence>
<comment type="caution">
    <text evidence="1">The sequence shown here is derived from an EMBL/GenBank/DDBJ whole genome shotgun (WGS) entry which is preliminary data.</text>
</comment>
<keyword evidence="3" id="KW-1185">Reference proteome</keyword>
<proteinExistence type="predicted"/>
<accession>S9V861</accession>